<organism evidence="2">
    <name type="scientific">Brachypodium distachyon</name>
    <name type="common">Purple false brome</name>
    <name type="synonym">Trachynia distachya</name>
    <dbReference type="NCBI Taxonomy" id="15368"/>
    <lineage>
        <taxon>Eukaryota</taxon>
        <taxon>Viridiplantae</taxon>
        <taxon>Streptophyta</taxon>
        <taxon>Embryophyta</taxon>
        <taxon>Tracheophyta</taxon>
        <taxon>Spermatophyta</taxon>
        <taxon>Magnoliopsida</taxon>
        <taxon>Liliopsida</taxon>
        <taxon>Poales</taxon>
        <taxon>Poaceae</taxon>
        <taxon>BOP clade</taxon>
        <taxon>Pooideae</taxon>
        <taxon>Stipodae</taxon>
        <taxon>Brachypodieae</taxon>
        <taxon>Brachypodium</taxon>
    </lineage>
</organism>
<dbReference type="PANTHER" id="PTHR34835">
    <property type="entry name" value="OS07G0283600 PROTEIN-RELATED"/>
    <property type="match status" value="1"/>
</dbReference>
<evidence type="ECO:0008006" key="5">
    <source>
        <dbReference type="Google" id="ProtNLM"/>
    </source>
</evidence>
<dbReference type="OrthoDB" id="657523at2759"/>
<feature type="compositionally biased region" description="Acidic residues" evidence="1">
    <location>
        <begin position="398"/>
        <end position="426"/>
    </location>
</feature>
<evidence type="ECO:0000313" key="2">
    <source>
        <dbReference type="EMBL" id="PNT67977.1"/>
    </source>
</evidence>
<feature type="region of interest" description="Disordered" evidence="1">
    <location>
        <begin position="1"/>
        <end position="33"/>
    </location>
</feature>
<reference evidence="2 3" key="1">
    <citation type="journal article" date="2010" name="Nature">
        <title>Genome sequencing and analysis of the model grass Brachypodium distachyon.</title>
        <authorList>
            <consortium name="International Brachypodium Initiative"/>
        </authorList>
    </citation>
    <scope>NUCLEOTIDE SEQUENCE [LARGE SCALE GENOMIC DNA]</scope>
    <source>
        <strain evidence="2">Bd21</strain>
        <strain evidence="3">cv. Bd21</strain>
    </source>
</reference>
<dbReference type="PANTHER" id="PTHR34835:SF85">
    <property type="entry name" value="AMINOTRANSFERASE-LIKE PLANT MOBILE DOMAIN-CONTAINING PROTEIN"/>
    <property type="match status" value="1"/>
</dbReference>
<accession>A0A2K2D118</accession>
<dbReference type="Proteomes" id="UP000008810">
    <property type="component" value="Chromosome 3"/>
</dbReference>
<dbReference type="EMBL" id="CM000882">
    <property type="protein sequence ID" value="PNT67977.1"/>
    <property type="molecule type" value="Genomic_DNA"/>
</dbReference>
<name>A0A2K2D118_BRADI</name>
<gene>
    <name evidence="3" type="primary">LOC104584197</name>
    <name evidence="2" type="ORF">BRADI_3g34481v3</name>
</gene>
<feature type="compositionally biased region" description="Polar residues" evidence="1">
    <location>
        <begin position="507"/>
        <end position="516"/>
    </location>
</feature>
<dbReference type="Gramene" id="PNT67977">
    <property type="protein sequence ID" value="PNT67977"/>
    <property type="gene ID" value="BRADI_3g34481v3"/>
</dbReference>
<evidence type="ECO:0000313" key="3">
    <source>
        <dbReference type="EnsemblPlants" id="PNT67977"/>
    </source>
</evidence>
<proteinExistence type="predicted"/>
<reference evidence="3" key="3">
    <citation type="submission" date="2018-08" db="UniProtKB">
        <authorList>
            <consortium name="EnsemblPlants"/>
        </authorList>
    </citation>
    <scope>IDENTIFICATION</scope>
    <source>
        <strain evidence="3">cv. Bd21</strain>
    </source>
</reference>
<dbReference type="AlphaFoldDB" id="A0A2K2D118"/>
<dbReference type="GeneID" id="104584197"/>
<feature type="compositionally biased region" description="Acidic residues" evidence="1">
    <location>
        <begin position="370"/>
        <end position="389"/>
    </location>
</feature>
<dbReference type="RefSeq" id="XP_024317566.1">
    <property type="nucleotide sequence ID" value="XM_024461798.1"/>
</dbReference>
<evidence type="ECO:0000313" key="4">
    <source>
        <dbReference type="Proteomes" id="UP000008810"/>
    </source>
</evidence>
<dbReference type="STRING" id="15368.A0A2K2D118"/>
<sequence>MGRWLSSRKSKQRKWGSGSHRHGQGDKPKPVRHRASPARLMKLYLHLTAGQRELIEDAGFGGLLKLRCPVLPAKLCTWLLRRFDADSGELVIRAGGRRGRIPVTADSVHRVLSIPKGGRDVVYGLDEDSISFVLDKYGVSSMPSIVSLEDSIKLMKQADEHFLRTFMMIALSTFLCPNSGLKVSPRCFPSLVDISKIGELNWCQFVVEQLRKCVSSYGKKRSVGGCLFYLVILYLDSLDTRDLEIPSETPRVSVWNRELIDKVMAMDMKNDSSFGKCCLKRESKRDVNSRGTSSVSFLLGDVSAIANFVSSNVLPGYCPKNKEVLCNATTNLCSSITEALSKFMREVSGLEGGSKEAGKYSTRATTTEDNNVDNDDDLMDVDTLPDESSELATKDMEDASEDECEDESSEEGDADDSSSADSEDDPDWHSNRVTRIHSQKNTVTRNSNKSKEPRYGKNRPGEVISKGSGHDSDTPEGDERRMSQCDEENPDVEKLKSANVHEDVVAPTTTMSQARSRQQKNSEKRCSVEDKMVIQSTTLLQPGPSAMMLHDKGSMQQKNSEKRCFVEDKMAIQPASLLQPEPSVVMLYDKVSMQQKNSEKRCFVEDKMAIQPASLLQPEPSVVMLYDKVSMQQKNCEKRSFVENKMVIQPAFPLPGGPSVMMLYDKGSPSKGDSNMDKAPLTDFFEGSPVIDLSTPSSSDSECTITRTVANPSSVKGLKKSS</sequence>
<evidence type="ECO:0000256" key="1">
    <source>
        <dbReference type="SAM" id="MobiDB-lite"/>
    </source>
</evidence>
<dbReference type="ExpressionAtlas" id="A0A2K2D118">
    <property type="expression patterns" value="baseline"/>
</dbReference>
<reference evidence="2" key="2">
    <citation type="submission" date="2017-06" db="EMBL/GenBank/DDBJ databases">
        <title>WGS assembly of Brachypodium distachyon.</title>
        <authorList>
            <consortium name="The International Brachypodium Initiative"/>
            <person name="Lucas S."/>
            <person name="Harmon-Smith M."/>
            <person name="Lail K."/>
            <person name="Tice H."/>
            <person name="Grimwood J."/>
            <person name="Bruce D."/>
            <person name="Barry K."/>
            <person name="Shu S."/>
            <person name="Lindquist E."/>
            <person name="Wang M."/>
            <person name="Pitluck S."/>
            <person name="Vogel J.P."/>
            <person name="Garvin D.F."/>
            <person name="Mockler T.C."/>
            <person name="Schmutz J."/>
            <person name="Rokhsar D."/>
            <person name="Bevan M.W."/>
        </authorList>
    </citation>
    <scope>NUCLEOTIDE SEQUENCE</scope>
    <source>
        <strain evidence="2">Bd21</strain>
    </source>
</reference>
<feature type="region of interest" description="Disordered" evidence="1">
    <location>
        <begin position="351"/>
        <end position="527"/>
    </location>
</feature>
<feature type="compositionally biased region" description="Basic and acidic residues" evidence="1">
    <location>
        <begin position="468"/>
        <end position="484"/>
    </location>
</feature>
<feature type="compositionally biased region" description="Basic and acidic residues" evidence="1">
    <location>
        <begin position="491"/>
        <end position="504"/>
    </location>
</feature>
<keyword evidence="4" id="KW-1185">Reference proteome</keyword>
<dbReference type="EnsemblPlants" id="PNT67977">
    <property type="protein sequence ID" value="PNT67977"/>
    <property type="gene ID" value="BRADI_3g34481v3"/>
</dbReference>
<feature type="compositionally biased region" description="Basic residues" evidence="1">
    <location>
        <begin position="1"/>
        <end position="22"/>
    </location>
</feature>
<protein>
    <recommendedName>
        <fullName evidence="5">Aminotransferase-like plant mobile domain-containing protein</fullName>
    </recommendedName>
</protein>